<accession>A0A3A9YS53</accession>
<feature type="transmembrane region" description="Helical" evidence="1">
    <location>
        <begin position="111"/>
        <end position="129"/>
    </location>
</feature>
<name>A0A3A9YS53_9ACTN</name>
<keyword evidence="1" id="KW-0472">Membrane</keyword>
<dbReference type="OrthoDB" id="3404345at2"/>
<dbReference type="AlphaFoldDB" id="A0A3A9YS53"/>
<feature type="transmembrane region" description="Helical" evidence="1">
    <location>
        <begin position="135"/>
        <end position="154"/>
    </location>
</feature>
<feature type="transmembrane region" description="Helical" evidence="1">
    <location>
        <begin position="35"/>
        <end position="58"/>
    </location>
</feature>
<keyword evidence="1" id="KW-1133">Transmembrane helix</keyword>
<reference evidence="2 3" key="1">
    <citation type="journal article" date="2004" name="Syst. Appl. Microbiol.">
        <title>Cryptoendolithic actinomycetes from antarctic sandstone rock samples: Micromonospora endolithica sp. nov. and two isolates related to Micromonospora coerulea Jensen 1932.</title>
        <authorList>
            <person name="Hirsch P."/>
            <person name="Mevs U."/>
            <person name="Kroppenstedt R.M."/>
            <person name="Schumann P."/>
            <person name="Stackebrandt E."/>
        </authorList>
    </citation>
    <scope>NUCLEOTIDE SEQUENCE [LARGE SCALE GENOMIC DNA]</scope>
    <source>
        <strain evidence="2 3">JCM 12677</strain>
    </source>
</reference>
<sequence>MAVIAVGLLGGFVAGLLNLFDTDSSLFEGDPPGWARIVGLVLLAVGLVVVFGGFVWLLRSGRYKRNAQSPLWALSWSRRWSLGRQVKGKAPVRDEDRPLLREVAEQMAGQRAHFVPFAGLIVTQFGQAFLQWAPFWSVMAAVLGIVGVLGLVATRRDERLAREFLRRHPA</sequence>
<keyword evidence="3" id="KW-1185">Reference proteome</keyword>
<comment type="caution">
    <text evidence="2">The sequence shown here is derived from an EMBL/GenBank/DDBJ whole genome shotgun (WGS) entry which is preliminary data.</text>
</comment>
<keyword evidence="1" id="KW-0812">Transmembrane</keyword>
<evidence type="ECO:0000256" key="1">
    <source>
        <dbReference type="SAM" id="Phobius"/>
    </source>
</evidence>
<protein>
    <submittedName>
        <fullName evidence="2">Uncharacterized protein</fullName>
    </submittedName>
</protein>
<gene>
    <name evidence="2" type="ORF">D7223_30110</name>
</gene>
<evidence type="ECO:0000313" key="3">
    <source>
        <dbReference type="Proteomes" id="UP000281726"/>
    </source>
</evidence>
<proteinExistence type="predicted"/>
<evidence type="ECO:0000313" key="2">
    <source>
        <dbReference type="EMBL" id="RKN38891.1"/>
    </source>
</evidence>
<dbReference type="Proteomes" id="UP000281726">
    <property type="component" value="Unassembled WGS sequence"/>
</dbReference>
<organism evidence="2 3">
    <name type="scientific">Micromonospora endolithica</name>
    <dbReference type="NCBI Taxonomy" id="230091"/>
    <lineage>
        <taxon>Bacteria</taxon>
        <taxon>Bacillati</taxon>
        <taxon>Actinomycetota</taxon>
        <taxon>Actinomycetes</taxon>
        <taxon>Micromonosporales</taxon>
        <taxon>Micromonosporaceae</taxon>
        <taxon>Micromonospora</taxon>
    </lineage>
</organism>
<dbReference type="EMBL" id="RBAK01000019">
    <property type="protein sequence ID" value="RKN38891.1"/>
    <property type="molecule type" value="Genomic_DNA"/>
</dbReference>
<dbReference type="RefSeq" id="WP_120732688.1">
    <property type="nucleotide sequence ID" value="NZ_RBAK01000019.1"/>
</dbReference>